<dbReference type="Proteomes" id="UP000593561">
    <property type="component" value="Unassembled WGS sequence"/>
</dbReference>
<dbReference type="EMBL" id="JABFAC010000011">
    <property type="protein sequence ID" value="MBA0628847.1"/>
    <property type="molecule type" value="Genomic_DNA"/>
</dbReference>
<evidence type="ECO:0008006" key="3">
    <source>
        <dbReference type="Google" id="ProtNLM"/>
    </source>
</evidence>
<dbReference type="AlphaFoldDB" id="A0A7J8SRX8"/>
<proteinExistence type="predicted"/>
<reference evidence="1 2" key="1">
    <citation type="journal article" date="2019" name="Genome Biol. Evol.">
        <title>Insights into the evolution of the New World diploid cottons (Gossypium, subgenus Houzingenia) based on genome sequencing.</title>
        <authorList>
            <person name="Grover C.E."/>
            <person name="Arick M.A. 2nd"/>
            <person name="Thrash A."/>
            <person name="Conover J.L."/>
            <person name="Sanders W.S."/>
            <person name="Peterson D.G."/>
            <person name="Frelichowski J.E."/>
            <person name="Scheffler J.A."/>
            <person name="Scheffler B.E."/>
            <person name="Wendel J.F."/>
        </authorList>
    </citation>
    <scope>NUCLEOTIDE SEQUENCE [LARGE SCALE GENOMIC DNA]</scope>
    <source>
        <strain evidence="1">27</strain>
        <tissue evidence="1">Leaf</tissue>
    </source>
</reference>
<evidence type="ECO:0000313" key="1">
    <source>
        <dbReference type="EMBL" id="MBA0628847.1"/>
    </source>
</evidence>
<dbReference type="InterPro" id="IPR036879">
    <property type="entry name" value="TF_MADSbox_sf"/>
</dbReference>
<dbReference type="Gene3D" id="3.40.1810.10">
    <property type="entry name" value="Transcription factor, MADS-box"/>
    <property type="match status" value="1"/>
</dbReference>
<protein>
    <recommendedName>
        <fullName evidence="3">MADS-box domain-containing protein</fullName>
    </recommendedName>
</protein>
<keyword evidence="2" id="KW-1185">Reference proteome</keyword>
<organism evidence="1 2">
    <name type="scientific">Gossypium davidsonii</name>
    <name type="common">Davidson's cotton</name>
    <name type="synonym">Gossypium klotzschianum subsp. davidsonii</name>
    <dbReference type="NCBI Taxonomy" id="34287"/>
    <lineage>
        <taxon>Eukaryota</taxon>
        <taxon>Viridiplantae</taxon>
        <taxon>Streptophyta</taxon>
        <taxon>Embryophyta</taxon>
        <taxon>Tracheophyta</taxon>
        <taxon>Spermatophyta</taxon>
        <taxon>Magnoliopsida</taxon>
        <taxon>eudicotyledons</taxon>
        <taxon>Gunneridae</taxon>
        <taxon>Pentapetalae</taxon>
        <taxon>rosids</taxon>
        <taxon>malvids</taxon>
        <taxon>Malvales</taxon>
        <taxon>Malvaceae</taxon>
        <taxon>Malvoideae</taxon>
        <taxon>Gossypium</taxon>
    </lineage>
</organism>
<dbReference type="SUPFAM" id="SSF55455">
    <property type="entry name" value="SRF-like"/>
    <property type="match status" value="1"/>
</dbReference>
<gene>
    <name evidence="1" type="ORF">Godav_023486</name>
</gene>
<dbReference type="GO" id="GO:0003677">
    <property type="term" value="F:DNA binding"/>
    <property type="evidence" value="ECO:0007669"/>
    <property type="project" value="InterPro"/>
</dbReference>
<accession>A0A7J8SRX8</accession>
<sequence>MNSIKEELHSKPSERLVKHSLIYEKISKLSSLCGGEILFIIFLPTCKPYSFRDPSVESIAKRYLKPNQPLTETTYAPIEDYRKVRINLLV</sequence>
<comment type="caution">
    <text evidence="1">The sequence shown here is derived from an EMBL/GenBank/DDBJ whole genome shotgun (WGS) entry which is preliminary data.</text>
</comment>
<name>A0A7J8SRX8_GOSDV</name>
<evidence type="ECO:0000313" key="2">
    <source>
        <dbReference type="Proteomes" id="UP000593561"/>
    </source>
</evidence>
<dbReference type="GO" id="GO:0046983">
    <property type="term" value="F:protein dimerization activity"/>
    <property type="evidence" value="ECO:0007669"/>
    <property type="project" value="InterPro"/>
</dbReference>